<dbReference type="SUPFAM" id="SSF54001">
    <property type="entry name" value="Cysteine proteinases"/>
    <property type="match status" value="1"/>
</dbReference>
<dbReference type="Pfam" id="PF01841">
    <property type="entry name" value="Transglut_core"/>
    <property type="match status" value="1"/>
</dbReference>
<feature type="transmembrane region" description="Helical" evidence="2">
    <location>
        <begin position="121"/>
        <end position="140"/>
    </location>
</feature>
<feature type="domain" description="Transglutaminase-like" evidence="3">
    <location>
        <begin position="451"/>
        <end position="521"/>
    </location>
</feature>
<reference evidence="4 5" key="1">
    <citation type="submission" date="2020-07" db="EMBL/GenBank/DDBJ databases">
        <title>Sequencing the genomes of 1000 actinobacteria strains.</title>
        <authorList>
            <person name="Klenk H.-P."/>
        </authorList>
    </citation>
    <scope>NUCLEOTIDE SEQUENCE [LARGE SCALE GENOMIC DNA]</scope>
    <source>
        <strain evidence="4 5">DSM 26341</strain>
    </source>
</reference>
<dbReference type="InterPro" id="IPR052901">
    <property type="entry name" value="Bact_TGase-like"/>
</dbReference>
<feature type="transmembrane region" description="Helical" evidence="2">
    <location>
        <begin position="147"/>
        <end position="164"/>
    </location>
</feature>
<name>A0A7Z0D505_9MICO</name>
<evidence type="ECO:0000313" key="5">
    <source>
        <dbReference type="Proteomes" id="UP000539111"/>
    </source>
</evidence>
<dbReference type="EMBL" id="JACBZP010000001">
    <property type="protein sequence ID" value="NYI69002.1"/>
    <property type="molecule type" value="Genomic_DNA"/>
</dbReference>
<gene>
    <name evidence="4" type="ORF">BJY26_003308</name>
</gene>
<keyword evidence="5" id="KW-1185">Reference proteome</keyword>
<accession>A0A7Z0D505</accession>
<feature type="transmembrane region" description="Helical" evidence="2">
    <location>
        <begin position="66"/>
        <end position="88"/>
    </location>
</feature>
<feature type="transmembrane region" description="Helical" evidence="2">
    <location>
        <begin position="170"/>
        <end position="191"/>
    </location>
</feature>
<dbReference type="Proteomes" id="UP000539111">
    <property type="component" value="Unassembled WGS sequence"/>
</dbReference>
<dbReference type="GO" id="GO:0008233">
    <property type="term" value="F:peptidase activity"/>
    <property type="evidence" value="ECO:0007669"/>
    <property type="project" value="UniProtKB-KW"/>
</dbReference>
<dbReference type="InterPro" id="IPR021878">
    <property type="entry name" value="TgpA_N"/>
</dbReference>
<organism evidence="4 5">
    <name type="scientific">Spelaeicoccus albus</name>
    <dbReference type="NCBI Taxonomy" id="1280376"/>
    <lineage>
        <taxon>Bacteria</taxon>
        <taxon>Bacillati</taxon>
        <taxon>Actinomycetota</taxon>
        <taxon>Actinomycetes</taxon>
        <taxon>Micrococcales</taxon>
        <taxon>Brevibacteriaceae</taxon>
        <taxon>Spelaeicoccus</taxon>
    </lineage>
</organism>
<keyword evidence="4" id="KW-0378">Hydrolase</keyword>
<protein>
    <submittedName>
        <fullName evidence="4">Transglutaminase-like putative cysteine protease</fullName>
    </submittedName>
</protein>
<comment type="caution">
    <text evidence="4">The sequence shown here is derived from an EMBL/GenBank/DDBJ whole genome shotgun (WGS) entry which is preliminary data.</text>
</comment>
<feature type="transmembrane region" description="Helical" evidence="2">
    <location>
        <begin position="35"/>
        <end position="54"/>
    </location>
</feature>
<dbReference type="AlphaFoldDB" id="A0A7Z0D505"/>
<dbReference type="InterPro" id="IPR002931">
    <property type="entry name" value="Transglutaminase-like"/>
</dbReference>
<keyword evidence="4" id="KW-0645">Protease</keyword>
<keyword evidence="2" id="KW-0812">Transmembrane</keyword>
<sequence>MKQLPYWMSALTGLAVFLAALSIRALFTGPAWMADTFTLIIVITATATLARMPVMHLPRFVPAAAAAMAAALTICAVSGGTHAALGFLPTPRAARDLAVQWQSGMTDIAQSQAPTTASDGLQLIVLVWLAVVAVAADIACQDLRMPSLTGLPLLAVYTVVATFYPDGVTAAQFIPAALGYLLVVIVGLAVRTRAASRILWRTTAVGACAVLLAAFVPLPQPDGAPLDIYQRGLGNRTVINPFLDLRRDLVRHGNPTVLTYRTKDKTPPPLRIMADTRFNGKVWSPGTVDLKARHRADDGLPNPPGLGSDVQTRYRSMHVTVRTLHQDFLPTPYPAVKTVAGDNWIYDPDTLAIAGREPTRPGSTYSVTYLKLTPTPAQLNAAGQSADARSAALNVPRSLPSIVRKTAHKVAGNRTNKYEIAAALQRYLRSDRFTYTLKAPKDGGNDALAAFLKKKSGYCVQFASAMAIMARVAGIPSRVAVGFLPGTKQKDGSWAVTLSDAHAWPELYFNGIGWIRFEPTPAARTGSAPNWTTSAAPVTSLGIRNTDEVPDPRVTAESQPRRIPGQVPTPSATPHDDHHAQPQAAPMTPYVLGALTALLLVLVLIAPRLLKAGRLTVMRARAGSPADAAWRTVLTEMMDYSYVAVTSASDTALTPRQVAARLSEIAPRSSEDITVLQRAVEDERYGPGAGESAGSARAASARVVRDIGAGAGMRRRLVVRNFPRSAFRGVWPETVSRGNRDGDPNAARASS</sequence>
<dbReference type="Pfam" id="PF11992">
    <property type="entry name" value="TgpA_N"/>
    <property type="match status" value="1"/>
</dbReference>
<dbReference type="PANTHER" id="PTHR42736:SF1">
    <property type="entry name" value="PROTEIN-GLUTAMINE GAMMA-GLUTAMYLTRANSFERASE"/>
    <property type="match status" value="1"/>
</dbReference>
<feature type="region of interest" description="Disordered" evidence="1">
    <location>
        <begin position="731"/>
        <end position="751"/>
    </location>
</feature>
<dbReference type="PANTHER" id="PTHR42736">
    <property type="entry name" value="PROTEIN-GLUTAMINE GAMMA-GLUTAMYLTRANSFERASE"/>
    <property type="match status" value="1"/>
</dbReference>
<proteinExistence type="predicted"/>
<evidence type="ECO:0000313" key="4">
    <source>
        <dbReference type="EMBL" id="NYI69002.1"/>
    </source>
</evidence>
<evidence type="ECO:0000256" key="1">
    <source>
        <dbReference type="SAM" id="MobiDB-lite"/>
    </source>
</evidence>
<keyword evidence="2" id="KW-0472">Membrane</keyword>
<feature type="compositionally biased region" description="Polar residues" evidence="1">
    <location>
        <begin position="527"/>
        <end position="537"/>
    </location>
</feature>
<evidence type="ECO:0000256" key="2">
    <source>
        <dbReference type="SAM" id="Phobius"/>
    </source>
</evidence>
<dbReference type="RefSeq" id="WP_179429267.1">
    <property type="nucleotide sequence ID" value="NZ_JACBZP010000001.1"/>
</dbReference>
<dbReference type="SMART" id="SM00460">
    <property type="entry name" value="TGc"/>
    <property type="match status" value="1"/>
</dbReference>
<keyword evidence="2" id="KW-1133">Transmembrane helix</keyword>
<evidence type="ECO:0000259" key="3">
    <source>
        <dbReference type="SMART" id="SM00460"/>
    </source>
</evidence>
<dbReference type="GO" id="GO:0006508">
    <property type="term" value="P:proteolysis"/>
    <property type="evidence" value="ECO:0007669"/>
    <property type="project" value="UniProtKB-KW"/>
</dbReference>
<feature type="transmembrane region" description="Helical" evidence="2">
    <location>
        <begin position="590"/>
        <end position="610"/>
    </location>
</feature>
<feature type="transmembrane region" description="Helical" evidence="2">
    <location>
        <begin position="198"/>
        <end position="218"/>
    </location>
</feature>
<feature type="region of interest" description="Disordered" evidence="1">
    <location>
        <begin position="524"/>
        <end position="583"/>
    </location>
</feature>
<dbReference type="Gene3D" id="3.10.620.30">
    <property type="match status" value="1"/>
</dbReference>
<dbReference type="InterPro" id="IPR038765">
    <property type="entry name" value="Papain-like_cys_pep_sf"/>
</dbReference>